<dbReference type="Proteomes" id="UP000630142">
    <property type="component" value="Unassembled WGS sequence"/>
</dbReference>
<dbReference type="EMBL" id="BMZQ01000001">
    <property type="protein sequence ID" value="GHD11089.1"/>
    <property type="molecule type" value="Genomic_DNA"/>
</dbReference>
<evidence type="ECO:0000313" key="2">
    <source>
        <dbReference type="Proteomes" id="UP000630142"/>
    </source>
</evidence>
<name>A0A8J3DP77_9HYPH</name>
<keyword evidence="2" id="KW-1185">Reference proteome</keyword>
<reference evidence="1" key="1">
    <citation type="journal article" date="2014" name="Int. J. Syst. Evol. Microbiol.">
        <title>Complete genome sequence of Corynebacterium casei LMG S-19264T (=DSM 44701T), isolated from a smear-ripened cheese.</title>
        <authorList>
            <consortium name="US DOE Joint Genome Institute (JGI-PGF)"/>
            <person name="Walter F."/>
            <person name="Albersmeier A."/>
            <person name="Kalinowski J."/>
            <person name="Ruckert C."/>
        </authorList>
    </citation>
    <scope>NUCLEOTIDE SEQUENCE</scope>
    <source>
        <strain evidence="1">KCTC 42249</strain>
    </source>
</reference>
<reference evidence="1" key="2">
    <citation type="submission" date="2020-09" db="EMBL/GenBank/DDBJ databases">
        <authorList>
            <person name="Sun Q."/>
            <person name="Kim S."/>
        </authorList>
    </citation>
    <scope>NUCLEOTIDE SEQUENCE</scope>
    <source>
        <strain evidence="1">KCTC 42249</strain>
    </source>
</reference>
<evidence type="ECO:0000313" key="1">
    <source>
        <dbReference type="EMBL" id="GHD11089.1"/>
    </source>
</evidence>
<organism evidence="1 2">
    <name type="scientific">Tianweitania populi</name>
    <dbReference type="NCBI Taxonomy" id="1607949"/>
    <lineage>
        <taxon>Bacteria</taxon>
        <taxon>Pseudomonadati</taxon>
        <taxon>Pseudomonadota</taxon>
        <taxon>Alphaproteobacteria</taxon>
        <taxon>Hyphomicrobiales</taxon>
        <taxon>Phyllobacteriaceae</taxon>
        <taxon>Tianweitania</taxon>
    </lineage>
</organism>
<protein>
    <submittedName>
        <fullName evidence="1">Uncharacterized protein</fullName>
    </submittedName>
</protein>
<accession>A0A8J3DP77</accession>
<sequence length="49" mass="5444">MQAFADCAWIIRFNQALSDELQNPDLSGVPETPKVFLGALFEADLPAHR</sequence>
<dbReference type="AlphaFoldDB" id="A0A8J3DP77"/>
<proteinExistence type="predicted"/>
<comment type="caution">
    <text evidence="1">The sequence shown here is derived from an EMBL/GenBank/DDBJ whole genome shotgun (WGS) entry which is preliminary data.</text>
</comment>
<gene>
    <name evidence="1" type="ORF">GCM10016234_13820</name>
</gene>